<keyword evidence="4" id="KW-1185">Reference proteome</keyword>
<evidence type="ECO:0000313" key="3">
    <source>
        <dbReference type="EMBL" id="KAH7320661.1"/>
    </source>
</evidence>
<protein>
    <recommendedName>
        <fullName evidence="5">C6 zinc finger domain protein</fullName>
    </recommendedName>
</protein>
<dbReference type="PROSITE" id="PS51257">
    <property type="entry name" value="PROKAR_LIPOPROTEIN"/>
    <property type="match status" value="1"/>
</dbReference>
<evidence type="ECO:0000256" key="2">
    <source>
        <dbReference type="ARBA" id="ARBA00023242"/>
    </source>
</evidence>
<dbReference type="OrthoDB" id="4835445at2759"/>
<sequence>MRVLVESMWQSCGALHHTIQSMAAACLARDFPYLAAVAYREHVQAIDYVKSRSSDTPCDEATLLACMLLGHTASWLNPQNLATDMFRESCELLKDMAARRYSEDSHSFFSNTVDYWAMLLAFLTGRDELGDYQTHATARPPRPPGALDPHPYSGISRETVQLLTEIGLVIFAYRKHMANITFMAESDVEVFKSALRQARYLEMRLTEHRTLDLSQVKELGDRRTTLDHLQLIDEAYRCTGLLQLYRVFPDLLRLRYAPWSKENLLLPGPAVKTPTAEERQEWLTKLAVHTLDILRDIPFESHTRSVQPFIMVALSGELKYTDLGPDGTPVACPASIEVMTARKFIYSRLVAYSHIFPIRKTQVILELITHIWSQADAGHDVYWADVAHGRNLGTMMG</sequence>
<name>A0A8K0WT03_9HYPO</name>
<dbReference type="GO" id="GO:0003700">
    <property type="term" value="F:DNA-binding transcription factor activity"/>
    <property type="evidence" value="ECO:0007669"/>
    <property type="project" value="TreeGrafter"/>
</dbReference>
<proteinExistence type="predicted"/>
<evidence type="ECO:0000256" key="1">
    <source>
        <dbReference type="ARBA" id="ARBA00004123"/>
    </source>
</evidence>
<evidence type="ECO:0000313" key="4">
    <source>
        <dbReference type="Proteomes" id="UP000813444"/>
    </source>
</evidence>
<comment type="subcellular location">
    <subcellularLocation>
        <location evidence="1">Nucleus</location>
    </subcellularLocation>
</comment>
<reference evidence="3" key="1">
    <citation type="journal article" date="2021" name="Nat. Commun.">
        <title>Genetic determinants of endophytism in the Arabidopsis root mycobiome.</title>
        <authorList>
            <person name="Mesny F."/>
            <person name="Miyauchi S."/>
            <person name="Thiergart T."/>
            <person name="Pickel B."/>
            <person name="Atanasova L."/>
            <person name="Karlsson M."/>
            <person name="Huettel B."/>
            <person name="Barry K.W."/>
            <person name="Haridas S."/>
            <person name="Chen C."/>
            <person name="Bauer D."/>
            <person name="Andreopoulos W."/>
            <person name="Pangilinan J."/>
            <person name="LaButti K."/>
            <person name="Riley R."/>
            <person name="Lipzen A."/>
            <person name="Clum A."/>
            <person name="Drula E."/>
            <person name="Henrissat B."/>
            <person name="Kohler A."/>
            <person name="Grigoriev I.V."/>
            <person name="Martin F.M."/>
            <person name="Hacquard S."/>
        </authorList>
    </citation>
    <scope>NUCLEOTIDE SEQUENCE</scope>
    <source>
        <strain evidence="3">MPI-CAGE-CH-0235</strain>
    </source>
</reference>
<dbReference type="GO" id="GO:0045944">
    <property type="term" value="P:positive regulation of transcription by RNA polymerase II"/>
    <property type="evidence" value="ECO:0007669"/>
    <property type="project" value="TreeGrafter"/>
</dbReference>
<gene>
    <name evidence="3" type="ORF">B0I35DRAFT_450417</name>
</gene>
<dbReference type="EMBL" id="JAGPNK010000005">
    <property type="protein sequence ID" value="KAH7320661.1"/>
    <property type="molecule type" value="Genomic_DNA"/>
</dbReference>
<dbReference type="PANTHER" id="PTHR37534">
    <property type="entry name" value="TRANSCRIPTIONAL ACTIVATOR PROTEIN UGA3"/>
    <property type="match status" value="1"/>
</dbReference>
<dbReference type="PANTHER" id="PTHR37534:SF11">
    <property type="entry name" value="ZN(II)2CYS6 TRANSCRIPTION FACTOR (EUROFUNG)"/>
    <property type="match status" value="1"/>
</dbReference>
<dbReference type="InterPro" id="IPR021858">
    <property type="entry name" value="Fun_TF"/>
</dbReference>
<dbReference type="AlphaFoldDB" id="A0A8K0WT03"/>
<keyword evidence="2" id="KW-0539">Nucleus</keyword>
<dbReference type="GO" id="GO:0005634">
    <property type="term" value="C:nucleus"/>
    <property type="evidence" value="ECO:0007669"/>
    <property type="project" value="UniProtKB-SubCell"/>
</dbReference>
<evidence type="ECO:0008006" key="5">
    <source>
        <dbReference type="Google" id="ProtNLM"/>
    </source>
</evidence>
<organism evidence="3 4">
    <name type="scientific">Stachybotrys elegans</name>
    <dbReference type="NCBI Taxonomy" id="80388"/>
    <lineage>
        <taxon>Eukaryota</taxon>
        <taxon>Fungi</taxon>
        <taxon>Dikarya</taxon>
        <taxon>Ascomycota</taxon>
        <taxon>Pezizomycotina</taxon>
        <taxon>Sordariomycetes</taxon>
        <taxon>Hypocreomycetidae</taxon>
        <taxon>Hypocreales</taxon>
        <taxon>Stachybotryaceae</taxon>
        <taxon>Stachybotrys</taxon>
    </lineage>
</organism>
<accession>A0A8K0WT03</accession>
<comment type="caution">
    <text evidence="3">The sequence shown here is derived from an EMBL/GenBank/DDBJ whole genome shotgun (WGS) entry which is preliminary data.</text>
</comment>
<dbReference type="Proteomes" id="UP000813444">
    <property type="component" value="Unassembled WGS sequence"/>
</dbReference>
<dbReference type="Pfam" id="PF11951">
    <property type="entry name" value="Fungal_trans_2"/>
    <property type="match status" value="1"/>
</dbReference>
<dbReference type="GO" id="GO:0000976">
    <property type="term" value="F:transcription cis-regulatory region binding"/>
    <property type="evidence" value="ECO:0007669"/>
    <property type="project" value="TreeGrafter"/>
</dbReference>